<reference evidence="4 5" key="1">
    <citation type="submission" date="2017-09" db="EMBL/GenBank/DDBJ databases">
        <title>Genome sequencing of Besnoitia besnoiti strain Bb-Ger1.</title>
        <authorList>
            <person name="Schares G."/>
            <person name="Venepally P."/>
            <person name="Lorenzi H.A."/>
        </authorList>
    </citation>
    <scope>NUCLEOTIDE SEQUENCE [LARGE SCALE GENOMIC DNA]</scope>
    <source>
        <strain evidence="4 5">Bb-Ger1</strain>
    </source>
</reference>
<evidence type="ECO:0000313" key="5">
    <source>
        <dbReference type="Proteomes" id="UP000224006"/>
    </source>
</evidence>
<dbReference type="InterPro" id="IPR016142">
    <property type="entry name" value="Citrate_synth-like_lrg_a-sub"/>
</dbReference>
<dbReference type="PANTHER" id="PTHR11739">
    <property type="entry name" value="CITRATE SYNTHASE"/>
    <property type="match status" value="1"/>
</dbReference>
<comment type="similarity">
    <text evidence="1 2">Belongs to the citrate synthase family.</text>
</comment>
<evidence type="ECO:0000256" key="3">
    <source>
        <dbReference type="SAM" id="MobiDB-lite"/>
    </source>
</evidence>
<evidence type="ECO:0000313" key="4">
    <source>
        <dbReference type="EMBL" id="PFH37770.1"/>
    </source>
</evidence>
<dbReference type="PANTHER" id="PTHR11739:SF25">
    <property type="entry name" value="CITRATE SYNTHASE-RELATED PROTEIN DDB_G0287281"/>
    <property type="match status" value="1"/>
</dbReference>
<feature type="region of interest" description="Disordered" evidence="3">
    <location>
        <begin position="1"/>
        <end position="21"/>
    </location>
</feature>
<keyword evidence="5" id="KW-1185">Reference proteome</keyword>
<dbReference type="Gene3D" id="1.10.580.10">
    <property type="entry name" value="Citrate Synthase, domain 1"/>
    <property type="match status" value="1"/>
</dbReference>
<comment type="caution">
    <text evidence="4">The sequence shown here is derived from an EMBL/GenBank/DDBJ whole genome shotgun (WGS) entry which is preliminary data.</text>
</comment>
<dbReference type="EMBL" id="NWUJ01000001">
    <property type="protein sequence ID" value="PFH37770.1"/>
    <property type="molecule type" value="Genomic_DNA"/>
</dbReference>
<dbReference type="GO" id="GO:0005759">
    <property type="term" value="C:mitochondrial matrix"/>
    <property type="evidence" value="ECO:0007669"/>
    <property type="project" value="TreeGrafter"/>
</dbReference>
<dbReference type="OrthoDB" id="435022at2759"/>
<dbReference type="STRING" id="94643.A0A2A9MPK0"/>
<dbReference type="SUPFAM" id="SSF48256">
    <property type="entry name" value="Citrate synthase"/>
    <property type="match status" value="1"/>
</dbReference>
<protein>
    <recommendedName>
        <fullName evidence="2">Citrate synthase</fullName>
    </recommendedName>
</protein>
<proteinExistence type="inferred from homology"/>
<evidence type="ECO:0000256" key="1">
    <source>
        <dbReference type="ARBA" id="ARBA00010566"/>
    </source>
</evidence>
<name>A0A2A9MPK0_BESBE</name>
<dbReference type="RefSeq" id="XP_029221779.1">
    <property type="nucleotide sequence ID" value="XM_029358867.1"/>
</dbReference>
<dbReference type="Gene3D" id="1.10.230.10">
    <property type="entry name" value="Cytochrome P450-Terp, domain 2"/>
    <property type="match status" value="1"/>
</dbReference>
<dbReference type="InterPro" id="IPR036969">
    <property type="entry name" value="Citrate_synthase_sf"/>
</dbReference>
<dbReference type="VEuPathDB" id="ToxoDB:BESB_001120"/>
<dbReference type="PRINTS" id="PR00143">
    <property type="entry name" value="CITRTSNTHASE"/>
</dbReference>
<dbReference type="Pfam" id="PF00285">
    <property type="entry name" value="Citrate_synt"/>
    <property type="match status" value="1"/>
</dbReference>
<dbReference type="GO" id="GO:0019679">
    <property type="term" value="P:propionate metabolic process, methylcitrate cycle"/>
    <property type="evidence" value="ECO:0007669"/>
    <property type="project" value="TreeGrafter"/>
</dbReference>
<dbReference type="AlphaFoldDB" id="A0A2A9MPK0"/>
<dbReference type="GO" id="GO:0006099">
    <property type="term" value="P:tricarboxylic acid cycle"/>
    <property type="evidence" value="ECO:0007669"/>
    <property type="project" value="TreeGrafter"/>
</dbReference>
<dbReference type="Proteomes" id="UP000224006">
    <property type="component" value="Chromosome I"/>
</dbReference>
<gene>
    <name evidence="4" type="ORF">BESB_001120</name>
</gene>
<dbReference type="KEGG" id="bbes:BESB_001120"/>
<dbReference type="GO" id="GO:0005975">
    <property type="term" value="P:carbohydrate metabolic process"/>
    <property type="evidence" value="ECO:0007669"/>
    <property type="project" value="TreeGrafter"/>
</dbReference>
<dbReference type="GO" id="GO:0050440">
    <property type="term" value="F:2-methylcitrate synthase activity"/>
    <property type="evidence" value="ECO:0007669"/>
    <property type="project" value="TreeGrafter"/>
</dbReference>
<evidence type="ECO:0000256" key="2">
    <source>
        <dbReference type="RuleBase" id="RU000441"/>
    </source>
</evidence>
<dbReference type="InterPro" id="IPR016143">
    <property type="entry name" value="Citrate_synth-like_sm_a-sub"/>
</dbReference>
<dbReference type="GeneID" id="40305175"/>
<keyword evidence="2" id="KW-0808">Transferase</keyword>
<sequence>MDVGHVRAAPSAKRSLRADDSASFSPRLPGVFSGAPLTRRVCKKDIQAETVRAEAHSVDITPLLEPRLVAGLGCPESERWSIQRLTYRGYRIEDLSARATFEEVAFLLLNGHLPTKAELEGQHQELVKARRLPAALKVCLECCPKNAHPMDVLRTGCSLMGMLEQETEPLVRLAKIGLRLIGMYSSMLLYWYHYAHHGIRICEETDPNDSIAAHFLKLLNFQNPFYKPHPLETRAVDVSLILYAEHDFNASTFAARVTAATQSDIHSAICSAINTLKGPLHGGANEAAMRFLETIRDCEHADQVLESMWKRKERIMGFGHRLYKSGDPRSPIMMKLAQNLSQLAPKKDPKLVKIAQHIEKRMKEEKRLPANVDFPCAVTYRQCGIPTELYTPLFVIARTAGWTAHVMEQRASNRLIRPVSLYVGPPVRSFSSLDEREGKCSLSGQHCGARSRL</sequence>
<organism evidence="4 5">
    <name type="scientific">Besnoitia besnoiti</name>
    <name type="common">Apicomplexan protozoan</name>
    <dbReference type="NCBI Taxonomy" id="94643"/>
    <lineage>
        <taxon>Eukaryota</taxon>
        <taxon>Sar</taxon>
        <taxon>Alveolata</taxon>
        <taxon>Apicomplexa</taxon>
        <taxon>Conoidasida</taxon>
        <taxon>Coccidia</taxon>
        <taxon>Eucoccidiorida</taxon>
        <taxon>Eimeriorina</taxon>
        <taxon>Sarcocystidae</taxon>
        <taxon>Besnoitia</taxon>
    </lineage>
</organism>
<accession>A0A2A9MPK0</accession>
<dbReference type="InterPro" id="IPR002020">
    <property type="entry name" value="Citrate_synthase"/>
</dbReference>